<sequence length="310" mass="34603">MDEQEKKRLIDHWYAAFDHSDEELKVFANAEHEEKVRLILLNRIVSGIPKTGPGRDIFFLQQANWMKIAAVLAFFLISIPLYLYLANRGVHSIEDNATWMVSRAGTGKMLKVMLADGSEILLNSGAELKYPRHFTGKKREISLDGEAFFKVAHNPEKPFVVTTGKLKTIVLGTSFNIRAYSGLDRIVVSVATGKVGISASGKTLTLLHPDQQITFQVASGAFDVTESSAERARSWQDGRVSLDGASFSELALVVKNTWGLTLETKSERLAAASYKTTFQTNNKITQVMKAISKMTDAKYRIRDHIITLYE</sequence>
<dbReference type="RefSeq" id="WP_136881239.1">
    <property type="nucleotide sequence ID" value="NZ_SWDX01000007.1"/>
</dbReference>
<dbReference type="InterPro" id="IPR006860">
    <property type="entry name" value="FecR"/>
</dbReference>
<dbReference type="InterPro" id="IPR012373">
    <property type="entry name" value="Ferrdict_sens_TM"/>
</dbReference>
<dbReference type="AlphaFoldDB" id="A0A4U1G798"/>
<keyword evidence="1" id="KW-0812">Transmembrane</keyword>
<dbReference type="Pfam" id="PF16344">
    <property type="entry name" value="FecR_C"/>
    <property type="match status" value="1"/>
</dbReference>
<dbReference type="PANTHER" id="PTHR30273">
    <property type="entry name" value="PERIPLASMIC SIGNAL SENSOR AND SIGMA FACTOR ACTIVATOR FECR-RELATED"/>
    <property type="match status" value="1"/>
</dbReference>
<accession>A0A4U1G798</accession>
<keyword evidence="1" id="KW-1133">Transmembrane helix</keyword>
<feature type="transmembrane region" description="Helical" evidence="1">
    <location>
        <begin position="65"/>
        <end position="85"/>
    </location>
</feature>
<organism evidence="4 5">
    <name type="scientific">Pedobacter hiemivivus</name>
    <dbReference type="NCBI Taxonomy" id="2530454"/>
    <lineage>
        <taxon>Bacteria</taxon>
        <taxon>Pseudomonadati</taxon>
        <taxon>Bacteroidota</taxon>
        <taxon>Sphingobacteriia</taxon>
        <taxon>Sphingobacteriales</taxon>
        <taxon>Sphingobacteriaceae</taxon>
        <taxon>Pedobacter</taxon>
    </lineage>
</organism>
<reference evidence="4 5" key="1">
    <citation type="submission" date="2019-04" db="EMBL/GenBank/DDBJ databases">
        <title>Pedobacter sp. RP-1-16 sp. nov., isolated from Arctic soil.</title>
        <authorList>
            <person name="Dahal R.H."/>
            <person name="Kim D.-U."/>
        </authorList>
    </citation>
    <scope>NUCLEOTIDE SEQUENCE [LARGE SCALE GENOMIC DNA]</scope>
    <source>
        <strain evidence="4 5">RP-1-16</strain>
    </source>
</reference>
<evidence type="ECO:0000259" key="2">
    <source>
        <dbReference type="Pfam" id="PF04773"/>
    </source>
</evidence>
<proteinExistence type="predicted"/>
<name>A0A4U1G798_9SPHI</name>
<dbReference type="InterPro" id="IPR032508">
    <property type="entry name" value="FecR_C"/>
</dbReference>
<dbReference type="Pfam" id="PF04773">
    <property type="entry name" value="FecR"/>
    <property type="match status" value="1"/>
</dbReference>
<dbReference type="EMBL" id="SWDX01000007">
    <property type="protein sequence ID" value="TKC58520.1"/>
    <property type="molecule type" value="Genomic_DNA"/>
</dbReference>
<dbReference type="GO" id="GO:0016989">
    <property type="term" value="F:sigma factor antagonist activity"/>
    <property type="evidence" value="ECO:0007669"/>
    <property type="project" value="TreeGrafter"/>
</dbReference>
<evidence type="ECO:0000313" key="4">
    <source>
        <dbReference type="EMBL" id="TKC58520.1"/>
    </source>
</evidence>
<dbReference type="Gene3D" id="2.60.120.1440">
    <property type="match status" value="1"/>
</dbReference>
<dbReference type="PANTHER" id="PTHR30273:SF2">
    <property type="entry name" value="PROTEIN FECR"/>
    <property type="match status" value="1"/>
</dbReference>
<dbReference type="Proteomes" id="UP000309594">
    <property type="component" value="Unassembled WGS sequence"/>
</dbReference>
<evidence type="ECO:0000313" key="5">
    <source>
        <dbReference type="Proteomes" id="UP000309594"/>
    </source>
</evidence>
<protein>
    <submittedName>
        <fullName evidence="4">DUF4974 domain-containing protein</fullName>
    </submittedName>
</protein>
<comment type="caution">
    <text evidence="4">The sequence shown here is derived from an EMBL/GenBank/DDBJ whole genome shotgun (WGS) entry which is preliminary data.</text>
</comment>
<evidence type="ECO:0000259" key="3">
    <source>
        <dbReference type="Pfam" id="PF16344"/>
    </source>
</evidence>
<gene>
    <name evidence="4" type="ORF">FBD94_18055</name>
</gene>
<feature type="domain" description="Protein FecR C-terminal" evidence="3">
    <location>
        <begin position="241"/>
        <end position="307"/>
    </location>
</feature>
<dbReference type="Gene3D" id="3.55.50.30">
    <property type="match status" value="1"/>
</dbReference>
<evidence type="ECO:0000256" key="1">
    <source>
        <dbReference type="SAM" id="Phobius"/>
    </source>
</evidence>
<feature type="domain" description="FecR protein" evidence="2">
    <location>
        <begin position="103"/>
        <end position="195"/>
    </location>
</feature>
<keyword evidence="1" id="KW-0472">Membrane</keyword>